<sequence length="137" mass="14685">MAGCLPTEALISQSSRIFSSAHRPVEAVSLSPHPDGSGGVEDGYSLPASRQRRPPGEARRNRRPCGRPRLYRRRPNSRCQKQSSKQTTSKASATTGTAETARYSGTASARLGPGGAPPEVRKYGRFTGKVRGYSPVS</sequence>
<comment type="caution">
    <text evidence="2">The sequence shown here is derived from an EMBL/GenBank/DDBJ whole genome shotgun (WGS) entry which is preliminary data.</text>
</comment>
<feature type="compositionally biased region" description="Low complexity" evidence="1">
    <location>
        <begin position="77"/>
        <end position="101"/>
    </location>
</feature>
<feature type="region of interest" description="Disordered" evidence="1">
    <location>
        <begin position="17"/>
        <end position="137"/>
    </location>
</feature>
<gene>
    <name evidence="2" type="ORF">SKAU_G00125300</name>
</gene>
<evidence type="ECO:0000313" key="3">
    <source>
        <dbReference type="Proteomes" id="UP001152622"/>
    </source>
</evidence>
<evidence type="ECO:0000256" key="1">
    <source>
        <dbReference type="SAM" id="MobiDB-lite"/>
    </source>
</evidence>
<proteinExistence type="predicted"/>
<evidence type="ECO:0000313" key="2">
    <source>
        <dbReference type="EMBL" id="KAJ8363699.1"/>
    </source>
</evidence>
<reference evidence="2" key="1">
    <citation type="journal article" date="2023" name="Science">
        <title>Genome structures resolve the early diversification of teleost fishes.</title>
        <authorList>
            <person name="Parey E."/>
            <person name="Louis A."/>
            <person name="Montfort J."/>
            <person name="Bouchez O."/>
            <person name="Roques C."/>
            <person name="Iampietro C."/>
            <person name="Lluch J."/>
            <person name="Castinel A."/>
            <person name="Donnadieu C."/>
            <person name="Desvignes T."/>
            <person name="Floi Bucao C."/>
            <person name="Jouanno E."/>
            <person name="Wen M."/>
            <person name="Mejri S."/>
            <person name="Dirks R."/>
            <person name="Jansen H."/>
            <person name="Henkel C."/>
            <person name="Chen W.J."/>
            <person name="Zahm M."/>
            <person name="Cabau C."/>
            <person name="Klopp C."/>
            <person name="Thompson A.W."/>
            <person name="Robinson-Rechavi M."/>
            <person name="Braasch I."/>
            <person name="Lecointre G."/>
            <person name="Bobe J."/>
            <person name="Postlethwait J.H."/>
            <person name="Berthelot C."/>
            <person name="Roest Crollius H."/>
            <person name="Guiguen Y."/>
        </authorList>
    </citation>
    <scope>NUCLEOTIDE SEQUENCE</scope>
    <source>
        <strain evidence="2">WJC10195</strain>
    </source>
</reference>
<dbReference type="EMBL" id="JAINUF010000004">
    <property type="protein sequence ID" value="KAJ8363699.1"/>
    <property type="molecule type" value="Genomic_DNA"/>
</dbReference>
<organism evidence="2 3">
    <name type="scientific">Synaphobranchus kaupii</name>
    <name type="common">Kaup's arrowtooth eel</name>
    <dbReference type="NCBI Taxonomy" id="118154"/>
    <lineage>
        <taxon>Eukaryota</taxon>
        <taxon>Metazoa</taxon>
        <taxon>Chordata</taxon>
        <taxon>Craniata</taxon>
        <taxon>Vertebrata</taxon>
        <taxon>Euteleostomi</taxon>
        <taxon>Actinopterygii</taxon>
        <taxon>Neopterygii</taxon>
        <taxon>Teleostei</taxon>
        <taxon>Anguilliformes</taxon>
        <taxon>Synaphobranchidae</taxon>
        <taxon>Synaphobranchus</taxon>
    </lineage>
</organism>
<accession>A0A9Q1FPK1</accession>
<dbReference type="AlphaFoldDB" id="A0A9Q1FPK1"/>
<protein>
    <submittedName>
        <fullName evidence="2">Uncharacterized protein</fullName>
    </submittedName>
</protein>
<keyword evidence="3" id="KW-1185">Reference proteome</keyword>
<feature type="compositionally biased region" description="Basic residues" evidence="1">
    <location>
        <begin position="60"/>
        <end position="76"/>
    </location>
</feature>
<name>A0A9Q1FPK1_SYNKA</name>
<dbReference type="Proteomes" id="UP001152622">
    <property type="component" value="Chromosome 4"/>
</dbReference>